<evidence type="ECO:0000313" key="2">
    <source>
        <dbReference type="Proteomes" id="UP000198432"/>
    </source>
</evidence>
<dbReference type="AlphaFoldDB" id="A0A239IQH2"/>
<reference evidence="2" key="1">
    <citation type="submission" date="2017-06" db="EMBL/GenBank/DDBJ databases">
        <authorList>
            <person name="Varghese N."/>
            <person name="Submissions S."/>
        </authorList>
    </citation>
    <scope>NUCLEOTIDE SEQUENCE [LARGE SCALE GENOMIC DNA]</scope>
    <source>
        <strain evidence="2">NKM1</strain>
    </source>
</reference>
<accession>A0A239IQH2</accession>
<dbReference type="OrthoDB" id="325673at2"/>
<evidence type="ECO:0000313" key="1">
    <source>
        <dbReference type="EMBL" id="SNS95807.1"/>
    </source>
</evidence>
<name>A0A239IQH2_9BACT</name>
<dbReference type="Proteomes" id="UP000198432">
    <property type="component" value="Unassembled WGS sequence"/>
</dbReference>
<dbReference type="InterPro" id="IPR047715">
    <property type="entry name" value="EboA_dom"/>
</dbReference>
<sequence>MIQANIPSTQTFLKEIIVRSTTPQGMEWLQQKTELLSSENAKDKDLFLSFSAAPRFVGKSPLQLTDQDLQKAEELREGFNPSAWSAAQAARTLLLLSLPHQDAKAFQRRVETLFSTADMGELVALYGSLPLLPHPELFTERAAEGVRTNMGDVYEAVALDNPYPADYMTEEAWNQLVLKTLFVGKPLYRIYGIEKRSNPELARMLSDYAHERWAAGRPVSPELWRPIGPFIDETILEDIKKLFAHPDEVQQEAAALACAQSNFVPAKELLDQHPLLKNRLESGELSWRLIGNKTLALQ</sequence>
<organism evidence="1 2">
    <name type="scientific">Pontibacter ummariensis</name>
    <dbReference type="NCBI Taxonomy" id="1610492"/>
    <lineage>
        <taxon>Bacteria</taxon>
        <taxon>Pseudomonadati</taxon>
        <taxon>Bacteroidota</taxon>
        <taxon>Cytophagia</taxon>
        <taxon>Cytophagales</taxon>
        <taxon>Hymenobacteraceae</taxon>
        <taxon>Pontibacter</taxon>
    </lineage>
</organism>
<dbReference type="EMBL" id="FZOQ01000018">
    <property type="protein sequence ID" value="SNS95807.1"/>
    <property type="molecule type" value="Genomic_DNA"/>
</dbReference>
<dbReference type="RefSeq" id="WP_089320591.1">
    <property type="nucleotide sequence ID" value="NZ_FZOQ01000018.1"/>
</dbReference>
<evidence type="ECO:0008006" key="3">
    <source>
        <dbReference type="Google" id="ProtNLM"/>
    </source>
</evidence>
<keyword evidence="2" id="KW-1185">Reference proteome</keyword>
<proteinExistence type="predicted"/>
<gene>
    <name evidence="1" type="ORF">SAMN06296052_11856</name>
</gene>
<protein>
    <recommendedName>
        <fullName evidence="3">EboA domain-containing protein</fullName>
    </recommendedName>
</protein>
<dbReference type="NCBIfam" id="NF035938">
    <property type="entry name" value="EboA_domain"/>
    <property type="match status" value="1"/>
</dbReference>